<gene>
    <name evidence="2" type="ORF">ISU02_07335</name>
</gene>
<evidence type="ECO:0000313" key="3">
    <source>
        <dbReference type="Proteomes" id="UP000614200"/>
    </source>
</evidence>
<evidence type="ECO:0000313" key="2">
    <source>
        <dbReference type="EMBL" id="MBF4692926.1"/>
    </source>
</evidence>
<reference evidence="2 3" key="1">
    <citation type="submission" date="2020-11" db="EMBL/GenBank/DDBJ databases">
        <title>Fusibacter basophilias sp. nov.</title>
        <authorList>
            <person name="Qiu D."/>
        </authorList>
    </citation>
    <scope>NUCLEOTIDE SEQUENCE [LARGE SCALE GENOMIC DNA]</scope>
    <source>
        <strain evidence="2 3">Q10-2</strain>
    </source>
</reference>
<proteinExistence type="predicted"/>
<evidence type="ECO:0000256" key="1">
    <source>
        <dbReference type="SAM" id="SignalP"/>
    </source>
</evidence>
<dbReference type="Proteomes" id="UP000614200">
    <property type="component" value="Unassembled WGS sequence"/>
</dbReference>
<protein>
    <recommendedName>
        <fullName evidence="4">SD-repeat containing protein B domain-containing protein</fullName>
    </recommendedName>
</protein>
<sequence>MGKTKKAVARVVTLVLVLGGILAPSIPVEAAVQVGAWYGYALDNLDNTASLNGSDTVRDVPIDENQNKFGIMKVDVSNMINGVPFKVGGHITGHDDATLYVAYYVYDGTNYALNMNYFSSCELVGSNFTHTIAGNDVTDMKADASAKGQSEIFLVFNFSNWDTYTFASAYYESPVPTVTAGVESLLVSDFISGAVLKLYSVTEDALIATSPSVAASTYTFTNVVPNTTQYYVTQTVGSWVSENSSFVNSKLRTPTATAGVGYVDVSNVYTGATISLYNSSDALVSSSPTANGDGTYRFSGLTAGDIYYVNQSINGVVSLVSSSVTVEAPAGPSAPTATAGLESLVVSNFTSGATLKLYLTTGDTLIDTATAVTDATYTFTNVEPNSVQYYVTQTVNGVESSNSALVNSTLRTPAATA</sequence>
<feature type="signal peptide" evidence="1">
    <location>
        <begin position="1"/>
        <end position="30"/>
    </location>
</feature>
<dbReference type="EMBL" id="JADKNH010000004">
    <property type="protein sequence ID" value="MBF4692926.1"/>
    <property type="molecule type" value="Genomic_DNA"/>
</dbReference>
<organism evidence="2 3">
    <name type="scientific">Fusibacter ferrireducens</name>
    <dbReference type="NCBI Taxonomy" id="2785058"/>
    <lineage>
        <taxon>Bacteria</taxon>
        <taxon>Bacillati</taxon>
        <taxon>Bacillota</taxon>
        <taxon>Clostridia</taxon>
        <taxon>Eubacteriales</taxon>
        <taxon>Eubacteriales Family XII. Incertae Sedis</taxon>
        <taxon>Fusibacter</taxon>
    </lineage>
</organism>
<feature type="non-terminal residue" evidence="2">
    <location>
        <position position="417"/>
    </location>
</feature>
<accession>A0ABR9ZSJ0</accession>
<keyword evidence="3" id="KW-1185">Reference proteome</keyword>
<name>A0ABR9ZSJ0_9FIRM</name>
<comment type="caution">
    <text evidence="2">The sequence shown here is derived from an EMBL/GenBank/DDBJ whole genome shotgun (WGS) entry which is preliminary data.</text>
</comment>
<evidence type="ECO:0008006" key="4">
    <source>
        <dbReference type="Google" id="ProtNLM"/>
    </source>
</evidence>
<feature type="chain" id="PRO_5046815666" description="SD-repeat containing protein B domain-containing protein" evidence="1">
    <location>
        <begin position="31"/>
        <end position="417"/>
    </location>
</feature>
<keyword evidence="1" id="KW-0732">Signal</keyword>